<feature type="compositionally biased region" description="Pro residues" evidence="10">
    <location>
        <begin position="48"/>
        <end position="58"/>
    </location>
</feature>
<evidence type="ECO:0000256" key="7">
    <source>
        <dbReference type="PIRSR" id="PIRSR601382-2"/>
    </source>
</evidence>
<reference evidence="11 12" key="1">
    <citation type="submission" date="2007-06" db="EMBL/GenBank/DDBJ databases">
        <title>The Genome Sequence of Coccidioides posadasii RMSCC_3488.</title>
        <authorList>
            <consortium name="Coccidioides Genome Resources Consortium"/>
            <consortium name="The Broad Institute Genome Sequencing Platform"/>
            <person name="Henn M.R."/>
            <person name="Sykes S."/>
            <person name="Young S."/>
            <person name="Jaffe D."/>
            <person name="Berlin A."/>
            <person name="Alvarez P."/>
            <person name="Butler J."/>
            <person name="Gnerre S."/>
            <person name="Grabherr M."/>
            <person name="Mauceli E."/>
            <person name="Brockman W."/>
            <person name="Kodira C."/>
            <person name="Alvarado L."/>
            <person name="Zeng Q."/>
            <person name="Crawford M."/>
            <person name="Antoine C."/>
            <person name="Devon K."/>
            <person name="Galgiani J."/>
            <person name="Orsborn K."/>
            <person name="Lewis M.L."/>
            <person name="Nusbaum C."/>
            <person name="Galagan J."/>
            <person name="Birren B."/>
        </authorList>
    </citation>
    <scope>NUCLEOTIDE SEQUENCE [LARGE SCALE GENOMIC DNA]</scope>
    <source>
        <strain evidence="11 12">RMSCC 3488</strain>
    </source>
</reference>
<protein>
    <recommendedName>
        <fullName evidence="9">alpha-1,2-Mannosidase</fullName>
        <ecNumber evidence="9">3.2.1.-</ecNumber>
    </recommendedName>
</protein>
<dbReference type="Gene3D" id="1.50.10.10">
    <property type="match status" value="3"/>
</dbReference>
<dbReference type="GO" id="GO:0005783">
    <property type="term" value="C:endoplasmic reticulum"/>
    <property type="evidence" value="ECO:0007669"/>
    <property type="project" value="TreeGrafter"/>
</dbReference>
<feature type="region of interest" description="Disordered" evidence="10">
    <location>
        <begin position="37"/>
        <end position="129"/>
    </location>
</feature>
<evidence type="ECO:0000256" key="8">
    <source>
        <dbReference type="PIRSR" id="PIRSR601382-3"/>
    </source>
</evidence>
<feature type="region of interest" description="Disordered" evidence="10">
    <location>
        <begin position="404"/>
        <end position="473"/>
    </location>
</feature>
<feature type="active site" evidence="6">
    <location>
        <position position="749"/>
    </location>
</feature>
<dbReference type="VEuPathDB" id="FungiDB:CPAG_01056"/>
<keyword evidence="7" id="KW-0479">Metal-binding</keyword>
<dbReference type="PANTHER" id="PTHR11742">
    <property type="entry name" value="MANNOSYL-OLIGOSACCHARIDE ALPHA-1,2-MANNOSIDASE-RELATED"/>
    <property type="match status" value="1"/>
</dbReference>
<feature type="active site" evidence="6">
    <location>
        <position position="488"/>
    </location>
</feature>
<comment type="cofactor">
    <cofactor evidence="1 7">
        <name>Ca(2+)</name>
        <dbReference type="ChEBI" id="CHEBI:29108"/>
    </cofactor>
</comment>
<dbReference type="GO" id="GO:0036503">
    <property type="term" value="P:ERAD pathway"/>
    <property type="evidence" value="ECO:0007669"/>
    <property type="project" value="UniProtKB-ARBA"/>
</dbReference>
<evidence type="ECO:0000256" key="1">
    <source>
        <dbReference type="ARBA" id="ARBA00001913"/>
    </source>
</evidence>
<comment type="pathway">
    <text evidence="2">Protein modification; protein glycosylation.</text>
</comment>
<evidence type="ECO:0000256" key="9">
    <source>
        <dbReference type="RuleBase" id="RU361193"/>
    </source>
</evidence>
<keyword evidence="9" id="KW-0326">Glycosidase</keyword>
<accession>A0A0J6F6Z6</accession>
<dbReference type="GO" id="GO:0005509">
    <property type="term" value="F:calcium ion binding"/>
    <property type="evidence" value="ECO:0007669"/>
    <property type="project" value="InterPro"/>
</dbReference>
<dbReference type="InterPro" id="IPR012341">
    <property type="entry name" value="6hp_glycosidase-like_sf"/>
</dbReference>
<dbReference type="InterPro" id="IPR050749">
    <property type="entry name" value="Glycosyl_Hydrolase_47"/>
</dbReference>
<dbReference type="PRINTS" id="PR00747">
    <property type="entry name" value="GLYHDRLASE47"/>
</dbReference>
<dbReference type="SUPFAM" id="SSF48225">
    <property type="entry name" value="Seven-hairpin glycosidases"/>
    <property type="match status" value="1"/>
</dbReference>
<dbReference type="GO" id="GO:0005975">
    <property type="term" value="P:carbohydrate metabolic process"/>
    <property type="evidence" value="ECO:0007669"/>
    <property type="project" value="InterPro"/>
</dbReference>
<organism evidence="11 12">
    <name type="scientific">Coccidioides posadasii RMSCC 3488</name>
    <dbReference type="NCBI Taxonomy" id="454284"/>
    <lineage>
        <taxon>Eukaryota</taxon>
        <taxon>Fungi</taxon>
        <taxon>Dikarya</taxon>
        <taxon>Ascomycota</taxon>
        <taxon>Pezizomycotina</taxon>
        <taxon>Eurotiomycetes</taxon>
        <taxon>Eurotiomycetidae</taxon>
        <taxon>Onygenales</taxon>
        <taxon>Onygenaceae</taxon>
        <taxon>Coccidioides</taxon>
    </lineage>
</organism>
<evidence type="ECO:0000256" key="10">
    <source>
        <dbReference type="SAM" id="MobiDB-lite"/>
    </source>
</evidence>
<feature type="compositionally biased region" description="Polar residues" evidence="10">
    <location>
        <begin position="437"/>
        <end position="449"/>
    </location>
</feature>
<comment type="similarity">
    <text evidence="3 9">Belongs to the glycosyl hydrolase 47 family.</text>
</comment>
<evidence type="ECO:0000256" key="5">
    <source>
        <dbReference type="ARBA" id="ARBA00023157"/>
    </source>
</evidence>
<dbReference type="GO" id="GO:0016020">
    <property type="term" value="C:membrane"/>
    <property type="evidence" value="ECO:0007669"/>
    <property type="project" value="InterPro"/>
</dbReference>
<dbReference type="InterPro" id="IPR001382">
    <property type="entry name" value="Glyco_hydro_47"/>
</dbReference>
<dbReference type="Proteomes" id="UP000054567">
    <property type="component" value="Unassembled WGS sequence"/>
</dbReference>
<feature type="binding site" evidence="7">
    <location>
        <position position="835"/>
    </location>
    <ligand>
        <name>Ca(2+)</name>
        <dbReference type="ChEBI" id="CHEBI:29108"/>
    </ligand>
</feature>
<dbReference type="GO" id="GO:0004571">
    <property type="term" value="F:mannosyl-oligosaccharide 1,2-alpha-mannosidase activity"/>
    <property type="evidence" value="ECO:0007669"/>
    <property type="project" value="InterPro"/>
</dbReference>
<keyword evidence="7" id="KW-0106">Calcium</keyword>
<evidence type="ECO:0000313" key="11">
    <source>
        <dbReference type="EMBL" id="KMM64704.1"/>
    </source>
</evidence>
<dbReference type="Pfam" id="PF01532">
    <property type="entry name" value="Glyco_hydro_47"/>
    <property type="match status" value="1"/>
</dbReference>
<keyword evidence="5 8" id="KW-1015">Disulfide bond</keyword>
<dbReference type="OrthoDB" id="10052040at2759"/>
<reference evidence="12" key="3">
    <citation type="journal article" date="2010" name="Genome Res.">
        <title>Population genomic sequencing of Coccidioides fungi reveals recent hybridization and transposon control.</title>
        <authorList>
            <person name="Neafsey D.E."/>
            <person name="Barker B.M."/>
            <person name="Sharpton T.J."/>
            <person name="Stajich J.E."/>
            <person name="Park D.J."/>
            <person name="Whiston E."/>
            <person name="Hung C.-Y."/>
            <person name="McMahan C."/>
            <person name="White J."/>
            <person name="Sykes S."/>
            <person name="Heiman D."/>
            <person name="Young S."/>
            <person name="Zeng Q."/>
            <person name="Abouelleil A."/>
            <person name="Aftuck L."/>
            <person name="Bessette D."/>
            <person name="Brown A."/>
            <person name="FitzGerald M."/>
            <person name="Lui A."/>
            <person name="Macdonald J.P."/>
            <person name="Priest M."/>
            <person name="Orbach M.J."/>
            <person name="Galgiani J.N."/>
            <person name="Kirkland T.N."/>
            <person name="Cole G.T."/>
            <person name="Birren B.W."/>
            <person name="Henn M.R."/>
            <person name="Taylor J.W."/>
            <person name="Rounsley S.D."/>
        </authorList>
    </citation>
    <scope>NUCLEOTIDE SEQUENCE [LARGE SCALE GENOMIC DNA]</scope>
    <source>
        <strain evidence="12">RMSCC 3488</strain>
    </source>
</reference>
<feature type="region of interest" description="Disordered" evidence="10">
    <location>
        <begin position="679"/>
        <end position="705"/>
    </location>
</feature>
<feature type="disulfide bond" evidence="8">
    <location>
        <begin position="564"/>
        <end position="593"/>
    </location>
</feature>
<gene>
    <name evidence="11" type="ORF">CPAG_01056</name>
</gene>
<dbReference type="EC" id="3.2.1.-" evidence="9"/>
<dbReference type="EMBL" id="DS268109">
    <property type="protein sequence ID" value="KMM64704.1"/>
    <property type="molecule type" value="Genomic_DNA"/>
</dbReference>
<evidence type="ECO:0000256" key="6">
    <source>
        <dbReference type="PIRSR" id="PIRSR601382-1"/>
    </source>
</evidence>
<reference evidence="12" key="2">
    <citation type="journal article" date="2009" name="Genome Res.">
        <title>Comparative genomic analyses of the human fungal pathogens Coccidioides and their relatives.</title>
        <authorList>
            <person name="Sharpton T.J."/>
            <person name="Stajich J.E."/>
            <person name="Rounsley S.D."/>
            <person name="Gardner M.J."/>
            <person name="Wortman J.R."/>
            <person name="Jordar V.S."/>
            <person name="Maiti R."/>
            <person name="Kodira C.D."/>
            <person name="Neafsey D.E."/>
            <person name="Zeng Q."/>
            <person name="Hung C.-Y."/>
            <person name="McMahan C."/>
            <person name="Muszewska A."/>
            <person name="Grynberg M."/>
            <person name="Mandel M.A."/>
            <person name="Kellner E.M."/>
            <person name="Barker B.M."/>
            <person name="Galgiani J.N."/>
            <person name="Orbach M.J."/>
            <person name="Kirkland T.N."/>
            <person name="Cole G.T."/>
            <person name="Henn M.R."/>
            <person name="Birren B.W."/>
            <person name="Taylor J.W."/>
        </authorList>
    </citation>
    <scope>NUCLEOTIDE SEQUENCE [LARGE SCALE GENOMIC DNA]</scope>
    <source>
        <strain evidence="12">RMSCC 3488</strain>
    </source>
</reference>
<sequence length="846" mass="95118">MPRFRRYRVFLVFAVISVLALFHFTRLRELGSSIHNSNESTAEQQKPAAPPALPPQRPPEQAGHNGEIQNPLASPTKARIPSVVTNTKQGSVKPSVQPTSSPAPTRPALVSPPSSPKAEFGPGGQGRLEVPELDRTDVRWVKQPENFPVVPSNIIPLPKGKPKNIPKIQFNFPEESQKAKLSRDKRLSLIKASFKRSWAGYKTHAWGRDELKPVFGGGRDPFMGWGATLVDSLDTLWIMGFEKEFAEAVKAVEQIDFKTSNRKDIPLFETVIRYLGGLIGAYDICEGRYPILLDKAIELAEILMGAFDTPNRMPQTYYWWAPSYASQPHRAPTRAVLAELGSLSLEFTRLAQLTLQNKYYDAVARITNELEKFQSNTTLPGLWPSLMDASGCKKILRNSDELEDVDGSVKMPPLMPKANGPPEAPKKRNEAAFKPLQNAQPANPNSQSKATEKRDLAGFEDGPDCEEQGLMPPPFQMSNTYTLGALADSTYEYLPKMHLLLGGLSYQYHKMYTLAMDTAKKYLLFRPMLPDNRDVLFHAKVTSSKPPEKKEDLYSHYEGTHLGCFAGGMFALGAKIFGIDGDLDLAAKLTDACVWAYNATTTGIMPEGFEMLPCASTERCEWNETRYYEKIDPYEEERKLQVQTWLDQKAELEKVEGVERAEFQATEIETSHLSKSAVSKGSSGLAKRQRAMPDDPSRISGIDDSIPDILGPKPTFVPHKDFVEQRLKEERIPYGMTDILSRKYILRPEAIESVFYMYRITGDESWREKGWEMFKAVEASTRTELGSSAIKDVTSQVPMPLNEMESFWLGETLKYFFLLFSDPDVVSLDDYIFNTEAHPLRMPQKV</sequence>
<dbReference type="InterPro" id="IPR036026">
    <property type="entry name" value="Seven-hairpin_glycosidases"/>
</dbReference>
<proteinExistence type="inferred from homology"/>
<feature type="compositionally biased region" description="Polar residues" evidence="10">
    <location>
        <begin position="83"/>
        <end position="103"/>
    </location>
</feature>
<feature type="active site" description="Proton donor" evidence="6">
    <location>
        <position position="269"/>
    </location>
</feature>
<keyword evidence="4 9" id="KW-0378">Hydrolase</keyword>
<dbReference type="UniPathway" id="UPA00378"/>
<evidence type="ECO:0000256" key="2">
    <source>
        <dbReference type="ARBA" id="ARBA00004922"/>
    </source>
</evidence>
<name>A0A0J6F6Z6_COCPO</name>
<evidence type="ECO:0000313" key="12">
    <source>
        <dbReference type="Proteomes" id="UP000054567"/>
    </source>
</evidence>
<dbReference type="PANTHER" id="PTHR11742:SF103">
    <property type="entry name" value="ENDOPLASMIC RETICULUM MANNOSIDASE MNL2-RELATED"/>
    <property type="match status" value="1"/>
</dbReference>
<evidence type="ECO:0000256" key="4">
    <source>
        <dbReference type="ARBA" id="ARBA00022801"/>
    </source>
</evidence>
<evidence type="ECO:0000256" key="3">
    <source>
        <dbReference type="ARBA" id="ARBA00007658"/>
    </source>
</evidence>
<feature type="active site" description="Proton donor" evidence="6">
    <location>
        <position position="607"/>
    </location>
</feature>
<dbReference type="AlphaFoldDB" id="A0A0J6F6Z6"/>